<feature type="compositionally biased region" description="Basic residues" evidence="1">
    <location>
        <begin position="19"/>
        <end position="32"/>
    </location>
</feature>
<keyword evidence="3" id="KW-1185">Reference proteome</keyword>
<dbReference type="EMBL" id="JANPWB010000008">
    <property type="protein sequence ID" value="KAJ1161025.1"/>
    <property type="molecule type" value="Genomic_DNA"/>
</dbReference>
<evidence type="ECO:0000313" key="2">
    <source>
        <dbReference type="EMBL" id="KAJ1161025.1"/>
    </source>
</evidence>
<accession>A0AAV7SA38</accession>
<proteinExistence type="predicted"/>
<sequence>MKGGKGLSRAPLTSSGLGRQRRERRRSLHAAHAKSGSAPQGRTGLACPPPPIRHLTVGPQPSRAFPCSSRQGL</sequence>
<comment type="caution">
    <text evidence="2">The sequence shown here is derived from an EMBL/GenBank/DDBJ whole genome shotgun (WGS) entry which is preliminary data.</text>
</comment>
<dbReference type="Proteomes" id="UP001066276">
    <property type="component" value="Chromosome 4_2"/>
</dbReference>
<evidence type="ECO:0000256" key="1">
    <source>
        <dbReference type="SAM" id="MobiDB-lite"/>
    </source>
</evidence>
<reference evidence="2" key="1">
    <citation type="journal article" date="2022" name="bioRxiv">
        <title>Sequencing and chromosome-scale assembly of the giantPleurodeles waltlgenome.</title>
        <authorList>
            <person name="Brown T."/>
            <person name="Elewa A."/>
            <person name="Iarovenko S."/>
            <person name="Subramanian E."/>
            <person name="Araus A.J."/>
            <person name="Petzold A."/>
            <person name="Susuki M."/>
            <person name="Suzuki K.-i.T."/>
            <person name="Hayashi T."/>
            <person name="Toyoda A."/>
            <person name="Oliveira C."/>
            <person name="Osipova E."/>
            <person name="Leigh N.D."/>
            <person name="Simon A."/>
            <person name="Yun M.H."/>
        </authorList>
    </citation>
    <scope>NUCLEOTIDE SEQUENCE</scope>
    <source>
        <strain evidence="2">20211129_DDA</strain>
        <tissue evidence="2">Liver</tissue>
    </source>
</reference>
<protein>
    <submittedName>
        <fullName evidence="2">Uncharacterized protein</fullName>
    </submittedName>
</protein>
<feature type="region of interest" description="Disordered" evidence="1">
    <location>
        <begin position="1"/>
        <end position="73"/>
    </location>
</feature>
<gene>
    <name evidence="2" type="ORF">NDU88_001513</name>
</gene>
<evidence type="ECO:0000313" key="3">
    <source>
        <dbReference type="Proteomes" id="UP001066276"/>
    </source>
</evidence>
<name>A0AAV7SA38_PLEWA</name>
<dbReference type="AlphaFoldDB" id="A0AAV7SA38"/>
<organism evidence="2 3">
    <name type="scientific">Pleurodeles waltl</name>
    <name type="common">Iberian ribbed newt</name>
    <dbReference type="NCBI Taxonomy" id="8319"/>
    <lineage>
        <taxon>Eukaryota</taxon>
        <taxon>Metazoa</taxon>
        <taxon>Chordata</taxon>
        <taxon>Craniata</taxon>
        <taxon>Vertebrata</taxon>
        <taxon>Euteleostomi</taxon>
        <taxon>Amphibia</taxon>
        <taxon>Batrachia</taxon>
        <taxon>Caudata</taxon>
        <taxon>Salamandroidea</taxon>
        <taxon>Salamandridae</taxon>
        <taxon>Pleurodelinae</taxon>
        <taxon>Pleurodeles</taxon>
    </lineage>
</organism>